<feature type="compositionally biased region" description="Polar residues" evidence="1">
    <location>
        <begin position="292"/>
        <end position="328"/>
    </location>
</feature>
<feature type="region of interest" description="Disordered" evidence="1">
    <location>
        <begin position="153"/>
        <end position="202"/>
    </location>
</feature>
<dbReference type="Proteomes" id="UP000186364">
    <property type="component" value="Unassembled WGS sequence"/>
</dbReference>
<feature type="chain" id="PRO_5010210659" description="DUF2865 domain-containing protein" evidence="2">
    <location>
        <begin position="37"/>
        <end position="408"/>
    </location>
</feature>
<gene>
    <name evidence="3" type="ORF">BJF93_09525</name>
</gene>
<accession>A0A1Q9AWQ1</accession>
<evidence type="ECO:0000313" key="4">
    <source>
        <dbReference type="Proteomes" id="UP000186364"/>
    </source>
</evidence>
<keyword evidence="2" id="KW-0732">Signal</keyword>
<dbReference type="OrthoDB" id="7850882at2"/>
<evidence type="ECO:0000313" key="3">
    <source>
        <dbReference type="EMBL" id="OLP59845.1"/>
    </source>
</evidence>
<evidence type="ECO:0008006" key="5">
    <source>
        <dbReference type="Google" id="ProtNLM"/>
    </source>
</evidence>
<dbReference type="InterPro" id="IPR021293">
    <property type="entry name" value="DUF2865"/>
</dbReference>
<feature type="compositionally biased region" description="Low complexity" evidence="1">
    <location>
        <begin position="329"/>
        <end position="342"/>
    </location>
</feature>
<evidence type="ECO:0000256" key="1">
    <source>
        <dbReference type="SAM" id="MobiDB-lite"/>
    </source>
</evidence>
<dbReference type="Pfam" id="PF11064">
    <property type="entry name" value="DUF2865"/>
    <property type="match status" value="1"/>
</dbReference>
<comment type="caution">
    <text evidence="3">The sequence shown here is derived from an EMBL/GenBank/DDBJ whole genome shotgun (WGS) entry which is preliminary data.</text>
</comment>
<reference evidence="3 4" key="1">
    <citation type="submission" date="2016-09" db="EMBL/GenBank/DDBJ databases">
        <title>Rhizobium sp. nov., a novel species isolated from the rice rhizosphere.</title>
        <authorList>
            <person name="Zhao J."/>
            <person name="Zhang X."/>
        </authorList>
    </citation>
    <scope>NUCLEOTIDE SEQUENCE [LARGE SCALE GENOMIC DNA]</scope>
    <source>
        <strain evidence="3 4">1.7048</strain>
    </source>
</reference>
<organism evidence="3 4">
    <name type="scientific">Xaviernesmea oryzae</name>
    <dbReference type="NCBI Taxonomy" id="464029"/>
    <lineage>
        <taxon>Bacteria</taxon>
        <taxon>Pseudomonadati</taxon>
        <taxon>Pseudomonadota</taxon>
        <taxon>Alphaproteobacteria</taxon>
        <taxon>Hyphomicrobiales</taxon>
        <taxon>Rhizobiaceae</taxon>
        <taxon>Rhizobium/Agrobacterium group</taxon>
        <taxon>Xaviernesmea</taxon>
    </lineage>
</organism>
<proteinExistence type="predicted"/>
<protein>
    <recommendedName>
        <fullName evidence="5">DUF2865 domain-containing protein</fullName>
    </recommendedName>
</protein>
<feature type="signal peptide" evidence="2">
    <location>
        <begin position="1"/>
        <end position="36"/>
    </location>
</feature>
<name>A0A1Q9AWQ1_9HYPH</name>
<feature type="compositionally biased region" description="Basic and acidic residues" evidence="1">
    <location>
        <begin position="164"/>
        <end position="174"/>
    </location>
</feature>
<dbReference type="AlphaFoldDB" id="A0A1Q9AWQ1"/>
<keyword evidence="4" id="KW-1185">Reference proteome</keyword>
<sequence length="408" mass="43618">MTDSARRARNRRRARNSRRAALTLALSLALCATSQAATLCDRLYQRLADLPEQRRDDSFTSGFTGDITRLNLELRAARADLRRLGCTSGSIVVIGGTDEASCDALNERIVTLVRDIDGMKAERLHASSHGDDEQRRRILAAIDVNRCEDKDSASALPVSASGEEGSRYSDRPQAEDALPPGSSADGLGDDGPPLRLRGRPGMGWQTEGTVRTLCVRTCDGAFFPISSQATSGDFARDAETCRQRCPGAPTALYYHALETQEAEDMVSAETGAPYRDLPTAFAYKLRDPSEPSSCGCQLSTATGPAQSQPGDPGKTRNSSMLSITTLPESETSAPSATPDSAAIHPLDTAPVNAAQAERAASPPASPSPERPYDPSRRVRQIGPSFLPAQESAIDLHHPKTSTPSPETN</sequence>
<feature type="compositionally biased region" description="Low complexity" evidence="1">
    <location>
        <begin position="353"/>
        <end position="362"/>
    </location>
</feature>
<dbReference type="EMBL" id="MKIP01000043">
    <property type="protein sequence ID" value="OLP59845.1"/>
    <property type="molecule type" value="Genomic_DNA"/>
</dbReference>
<evidence type="ECO:0000256" key="2">
    <source>
        <dbReference type="SAM" id="SignalP"/>
    </source>
</evidence>
<feature type="region of interest" description="Disordered" evidence="1">
    <location>
        <begin position="292"/>
        <end position="408"/>
    </location>
</feature>